<reference evidence="1 2" key="1">
    <citation type="submission" date="2020-08" db="EMBL/GenBank/DDBJ databases">
        <title>Genomic Encyclopedia of Type Strains, Phase IV (KMG-IV): sequencing the most valuable type-strain genomes for metagenomic binning, comparative biology and taxonomic classification.</title>
        <authorList>
            <person name="Goeker M."/>
        </authorList>
    </citation>
    <scope>NUCLEOTIDE SEQUENCE [LARGE SCALE GENOMIC DNA]</scope>
    <source>
        <strain evidence="1 2">DSM 25622</strain>
    </source>
</reference>
<dbReference type="Pfam" id="PF13030">
    <property type="entry name" value="DUF3891"/>
    <property type="match status" value="1"/>
</dbReference>
<sequence>MILREPEDGARLLIPQPSHALLSGQIMAAWGAPGFARPEPAAEVILAAGQHDIAWMPWEAAPTLDARTALPHAFTAIGPATHAPMWARGVEMARAAWGLWPALLVSRHGTLIYTRYANPERDTEADKAAAARYLAEQEPMQRDWAARLGAPPELVDRNAALVAVADALSLALCFGRPEMAGEAPMEDGSRRKLALKRLAAGRWSLDPWPFRQERLTLRCEAIRIPAGTRWTEEEAMRRDLRDAPRTALAETLTPG</sequence>
<dbReference type="AlphaFoldDB" id="A0A840Y3R2"/>
<dbReference type="RefSeq" id="WP_184519497.1">
    <property type="nucleotide sequence ID" value="NZ_JACIJD010000012.1"/>
</dbReference>
<gene>
    <name evidence="1" type="ORF">FHS87_002858</name>
</gene>
<evidence type="ECO:0000313" key="2">
    <source>
        <dbReference type="Proteomes" id="UP000580654"/>
    </source>
</evidence>
<protein>
    <recommendedName>
        <fullName evidence="3">DUF3891 domain-containing protein</fullName>
    </recommendedName>
</protein>
<dbReference type="EMBL" id="JACIJD010000012">
    <property type="protein sequence ID" value="MBB5694806.1"/>
    <property type="molecule type" value="Genomic_DNA"/>
</dbReference>
<dbReference type="InterPro" id="IPR024992">
    <property type="entry name" value="DUF3891"/>
</dbReference>
<evidence type="ECO:0008006" key="3">
    <source>
        <dbReference type="Google" id="ProtNLM"/>
    </source>
</evidence>
<accession>A0A840Y3R2</accession>
<proteinExistence type="predicted"/>
<keyword evidence="2" id="KW-1185">Reference proteome</keyword>
<name>A0A840Y3R2_9PROT</name>
<organism evidence="1 2">
    <name type="scientific">Muricoccus pecuniae</name>
    <dbReference type="NCBI Taxonomy" id="693023"/>
    <lineage>
        <taxon>Bacteria</taxon>
        <taxon>Pseudomonadati</taxon>
        <taxon>Pseudomonadota</taxon>
        <taxon>Alphaproteobacteria</taxon>
        <taxon>Acetobacterales</taxon>
        <taxon>Roseomonadaceae</taxon>
        <taxon>Muricoccus</taxon>
    </lineage>
</organism>
<evidence type="ECO:0000313" key="1">
    <source>
        <dbReference type="EMBL" id="MBB5694806.1"/>
    </source>
</evidence>
<comment type="caution">
    <text evidence="1">The sequence shown here is derived from an EMBL/GenBank/DDBJ whole genome shotgun (WGS) entry which is preliminary data.</text>
</comment>
<dbReference type="Proteomes" id="UP000580654">
    <property type="component" value="Unassembled WGS sequence"/>
</dbReference>